<dbReference type="GO" id="GO:0006654">
    <property type="term" value="P:phosphatidic acid biosynthetic process"/>
    <property type="evidence" value="ECO:0007669"/>
    <property type="project" value="TreeGrafter"/>
</dbReference>
<gene>
    <name evidence="7" type="ORF">CDN99_17730</name>
</gene>
<comment type="pathway">
    <text evidence="1">Lipid metabolism.</text>
</comment>
<dbReference type="PANTHER" id="PTHR10434">
    <property type="entry name" value="1-ACYL-SN-GLYCEROL-3-PHOSPHATE ACYLTRANSFERASE"/>
    <property type="match status" value="1"/>
</dbReference>
<dbReference type="SMART" id="SM00563">
    <property type="entry name" value="PlsC"/>
    <property type="match status" value="1"/>
</dbReference>
<evidence type="ECO:0000256" key="4">
    <source>
        <dbReference type="ARBA" id="ARBA00023098"/>
    </source>
</evidence>
<dbReference type="OrthoDB" id="9806880at2"/>
<proteinExistence type="predicted"/>
<evidence type="ECO:0000256" key="5">
    <source>
        <dbReference type="ARBA" id="ARBA00023315"/>
    </source>
</evidence>
<dbReference type="AlphaFoldDB" id="A0A246J5C8"/>
<evidence type="ECO:0000256" key="2">
    <source>
        <dbReference type="ARBA" id="ARBA00022516"/>
    </source>
</evidence>
<evidence type="ECO:0000313" key="8">
    <source>
        <dbReference type="Proteomes" id="UP000197468"/>
    </source>
</evidence>
<dbReference type="GO" id="GO:0003841">
    <property type="term" value="F:1-acylglycerol-3-phosphate O-acyltransferase activity"/>
    <property type="evidence" value="ECO:0007669"/>
    <property type="project" value="TreeGrafter"/>
</dbReference>
<dbReference type="PANTHER" id="PTHR10434:SF64">
    <property type="entry name" value="1-ACYL-SN-GLYCEROL-3-PHOSPHATE ACYLTRANSFERASE-RELATED"/>
    <property type="match status" value="1"/>
</dbReference>
<dbReference type="Pfam" id="PF01553">
    <property type="entry name" value="Acyltransferase"/>
    <property type="match status" value="1"/>
</dbReference>
<dbReference type="EMBL" id="NIOF01000008">
    <property type="protein sequence ID" value="OWQ87732.1"/>
    <property type="molecule type" value="Genomic_DNA"/>
</dbReference>
<evidence type="ECO:0000313" key="7">
    <source>
        <dbReference type="EMBL" id="OWQ87732.1"/>
    </source>
</evidence>
<dbReference type="CDD" id="cd07989">
    <property type="entry name" value="LPLAT_AGPAT-like"/>
    <property type="match status" value="1"/>
</dbReference>
<accession>A0A246J5C8</accession>
<dbReference type="SUPFAM" id="SSF69593">
    <property type="entry name" value="Glycerol-3-phosphate (1)-acyltransferase"/>
    <property type="match status" value="1"/>
</dbReference>
<keyword evidence="3 7" id="KW-0808">Transferase</keyword>
<dbReference type="RefSeq" id="WP_088386220.1">
    <property type="nucleotide sequence ID" value="NZ_NIOF01000008.1"/>
</dbReference>
<comment type="caution">
    <text evidence="7">The sequence shown here is derived from an EMBL/GenBank/DDBJ whole genome shotgun (WGS) entry which is preliminary data.</text>
</comment>
<feature type="domain" description="Phospholipid/glycerol acyltransferase" evidence="6">
    <location>
        <begin position="66"/>
        <end position="179"/>
    </location>
</feature>
<evidence type="ECO:0000256" key="3">
    <source>
        <dbReference type="ARBA" id="ARBA00022679"/>
    </source>
</evidence>
<keyword evidence="5 7" id="KW-0012">Acyltransferase</keyword>
<dbReference type="InterPro" id="IPR002123">
    <property type="entry name" value="Plipid/glycerol_acylTrfase"/>
</dbReference>
<keyword evidence="4" id="KW-0443">Lipid metabolism</keyword>
<organism evidence="7 8">
    <name type="scientific">Roseateles aquatilis</name>
    <dbReference type="NCBI Taxonomy" id="431061"/>
    <lineage>
        <taxon>Bacteria</taxon>
        <taxon>Pseudomonadati</taxon>
        <taxon>Pseudomonadota</taxon>
        <taxon>Betaproteobacteria</taxon>
        <taxon>Burkholderiales</taxon>
        <taxon>Sphaerotilaceae</taxon>
        <taxon>Roseateles</taxon>
    </lineage>
</organism>
<keyword evidence="2" id="KW-0444">Lipid biosynthesis</keyword>
<evidence type="ECO:0000256" key="1">
    <source>
        <dbReference type="ARBA" id="ARBA00005189"/>
    </source>
</evidence>
<protein>
    <submittedName>
        <fullName evidence="7">1-acyl-sn-glycerol-3-phosphate acyltransferase</fullName>
    </submittedName>
</protein>
<name>A0A246J5C8_9BURK</name>
<reference evidence="7 8" key="1">
    <citation type="journal article" date="2008" name="Int. J. Syst. Evol. Microbiol.">
        <title>Description of Roseateles aquatilis sp. nov. and Roseateles terrae sp. nov., in the class Betaproteobacteria, and emended description of the genus Roseateles.</title>
        <authorList>
            <person name="Gomila M."/>
            <person name="Bowien B."/>
            <person name="Falsen E."/>
            <person name="Moore E.R."/>
            <person name="Lalucat J."/>
        </authorList>
    </citation>
    <scope>NUCLEOTIDE SEQUENCE [LARGE SCALE GENOMIC DNA]</scope>
    <source>
        <strain evidence="7 8">CCUG 48205</strain>
    </source>
</reference>
<dbReference type="Proteomes" id="UP000197468">
    <property type="component" value="Unassembled WGS sequence"/>
</dbReference>
<evidence type="ECO:0000259" key="6">
    <source>
        <dbReference type="SMART" id="SM00563"/>
    </source>
</evidence>
<keyword evidence="8" id="KW-1185">Reference proteome</keyword>
<sequence length="245" mass="26989">MRALVGVSRALRMLAHIVRALLLVQFRWRGYEPERRRRYIAWWSGKLLRILGVRLEAIAPQLQGARLITANHVSWLDIAAMHAVIPEARFVSKADIQHWPLVGALATAVDTLYIERASKRDALRVVHRVAEALARGEAVAVFPEGTTGAGHPLLPLHANLLQAAISTDTPLQPVVLRWHQPGIPYSKDAPYIGQMTLMQSLWLILTAKDLAVKVEALAPMPTHGADRRQLAEALAGRISAALPAP</sequence>